<organism evidence="1 2">
    <name type="scientific">Sandaracinus amylolyticus</name>
    <dbReference type="NCBI Taxonomy" id="927083"/>
    <lineage>
        <taxon>Bacteria</taxon>
        <taxon>Pseudomonadati</taxon>
        <taxon>Myxococcota</taxon>
        <taxon>Polyangia</taxon>
        <taxon>Polyangiales</taxon>
        <taxon>Sandaracinaceae</taxon>
        <taxon>Sandaracinus</taxon>
    </lineage>
</organism>
<protein>
    <submittedName>
        <fullName evidence="1">Uncharacterized protein</fullName>
    </submittedName>
</protein>
<proteinExistence type="predicted"/>
<reference evidence="1 2" key="1">
    <citation type="submission" date="2015-03" db="EMBL/GenBank/DDBJ databases">
        <title>Genome assembly of Sandaracinus amylolyticus DSM 53668.</title>
        <authorList>
            <person name="Sharma G."/>
            <person name="Subramanian S."/>
        </authorList>
    </citation>
    <scope>NUCLEOTIDE SEQUENCE [LARGE SCALE GENOMIC DNA]</scope>
    <source>
        <strain evidence="1 2">DSM 53668</strain>
    </source>
</reference>
<dbReference type="Proteomes" id="UP000034883">
    <property type="component" value="Chromosome"/>
</dbReference>
<dbReference type="KEGG" id="samy:DB32_001860"/>
<dbReference type="STRING" id="927083.DB32_001860"/>
<evidence type="ECO:0000313" key="1">
    <source>
        <dbReference type="EMBL" id="AKF04711.1"/>
    </source>
</evidence>
<name>A0A0F6W122_9BACT</name>
<dbReference type="RefSeq" id="WP_053232022.1">
    <property type="nucleotide sequence ID" value="NZ_CP011125.1"/>
</dbReference>
<sequence length="122" mass="13921">MTDTTTKKSLDRLAERMERIGEELRVRVHLAGLDAKDSWDRTNLDRIGDELAEIRDELRVQLHLASLDAKDAWNRIEKKIDLLGSTPGVHGDEIVRDVASNLAEVARSFREQLSSRDSAERR</sequence>
<evidence type="ECO:0000313" key="2">
    <source>
        <dbReference type="Proteomes" id="UP000034883"/>
    </source>
</evidence>
<dbReference type="EMBL" id="CP011125">
    <property type="protein sequence ID" value="AKF04711.1"/>
    <property type="molecule type" value="Genomic_DNA"/>
</dbReference>
<dbReference type="AlphaFoldDB" id="A0A0F6W122"/>
<accession>A0A0F6W122</accession>
<gene>
    <name evidence="1" type="ORF">DB32_001860</name>
</gene>
<keyword evidence="2" id="KW-1185">Reference proteome</keyword>